<dbReference type="RefSeq" id="WP_329414932.1">
    <property type="nucleotide sequence ID" value="NZ_CP109441.1"/>
</dbReference>
<dbReference type="InterPro" id="IPR046652">
    <property type="entry name" value="DUF6764"/>
</dbReference>
<dbReference type="EMBL" id="CP109441">
    <property type="protein sequence ID" value="WUV50148.1"/>
    <property type="molecule type" value="Genomic_DNA"/>
</dbReference>
<keyword evidence="1" id="KW-0732">Signal</keyword>
<accession>A0ABZ1Z4F5</accession>
<protein>
    <recommendedName>
        <fullName evidence="4">Secreted protein</fullName>
    </recommendedName>
</protein>
<feature type="chain" id="PRO_5047235911" description="Secreted protein" evidence="1">
    <location>
        <begin position="25"/>
        <end position="184"/>
    </location>
</feature>
<dbReference type="Pfam" id="PF20550">
    <property type="entry name" value="DUF6764"/>
    <property type="match status" value="1"/>
</dbReference>
<reference evidence="2" key="1">
    <citation type="submission" date="2022-10" db="EMBL/GenBank/DDBJ databases">
        <title>The complete genomes of actinobacterial strains from the NBC collection.</title>
        <authorList>
            <person name="Joergensen T.S."/>
            <person name="Alvarez Arevalo M."/>
            <person name="Sterndorff E.B."/>
            <person name="Faurdal D."/>
            <person name="Vuksanovic O."/>
            <person name="Mourched A.-S."/>
            <person name="Charusanti P."/>
            <person name="Shaw S."/>
            <person name="Blin K."/>
            <person name="Weber T."/>
        </authorList>
    </citation>
    <scope>NUCLEOTIDE SEQUENCE</scope>
    <source>
        <strain evidence="2">NBC_01482</strain>
    </source>
</reference>
<sequence>MRLISAMTCTTAAFGAALILPAMASATDVHCATDGGADVTVIDGSTACRAAAESLGRAQAAGYDGVGYARAGLGAAAFGIGAAGGVGASDGVGGIPIALGYGADAVALTSIAAPATDSDTGHPSPPIPLFAVSIAFDGSRAQVATADSTVVCLGAAAFAWNSATGATCLTTPFGRWQTPRSELG</sequence>
<gene>
    <name evidence="2" type="ORF">OG563_19330</name>
</gene>
<evidence type="ECO:0000256" key="1">
    <source>
        <dbReference type="SAM" id="SignalP"/>
    </source>
</evidence>
<dbReference type="Proteomes" id="UP001432062">
    <property type="component" value="Chromosome"/>
</dbReference>
<feature type="signal peptide" evidence="1">
    <location>
        <begin position="1"/>
        <end position="24"/>
    </location>
</feature>
<name>A0ABZ1Z4F5_9NOCA</name>
<evidence type="ECO:0000313" key="3">
    <source>
        <dbReference type="Proteomes" id="UP001432062"/>
    </source>
</evidence>
<evidence type="ECO:0000313" key="2">
    <source>
        <dbReference type="EMBL" id="WUV50148.1"/>
    </source>
</evidence>
<keyword evidence="3" id="KW-1185">Reference proteome</keyword>
<proteinExistence type="predicted"/>
<organism evidence="2 3">
    <name type="scientific">Nocardia vinacea</name>
    <dbReference type="NCBI Taxonomy" id="96468"/>
    <lineage>
        <taxon>Bacteria</taxon>
        <taxon>Bacillati</taxon>
        <taxon>Actinomycetota</taxon>
        <taxon>Actinomycetes</taxon>
        <taxon>Mycobacteriales</taxon>
        <taxon>Nocardiaceae</taxon>
        <taxon>Nocardia</taxon>
    </lineage>
</organism>
<evidence type="ECO:0008006" key="4">
    <source>
        <dbReference type="Google" id="ProtNLM"/>
    </source>
</evidence>